<dbReference type="AlphaFoldDB" id="A0A6A5KJ94"/>
<protein>
    <submittedName>
        <fullName evidence="2">Uncharacterized protein</fullName>
    </submittedName>
</protein>
<dbReference type="EMBL" id="ML975276">
    <property type="protein sequence ID" value="KAF1836180.1"/>
    <property type="molecule type" value="Genomic_DNA"/>
</dbReference>
<feature type="chain" id="PRO_5025615942" evidence="1">
    <location>
        <begin position="19"/>
        <end position="166"/>
    </location>
</feature>
<dbReference type="OrthoDB" id="2910287at2759"/>
<organism evidence="2 3">
    <name type="scientific">Decorospora gaudefroyi</name>
    <dbReference type="NCBI Taxonomy" id="184978"/>
    <lineage>
        <taxon>Eukaryota</taxon>
        <taxon>Fungi</taxon>
        <taxon>Dikarya</taxon>
        <taxon>Ascomycota</taxon>
        <taxon>Pezizomycotina</taxon>
        <taxon>Dothideomycetes</taxon>
        <taxon>Pleosporomycetidae</taxon>
        <taxon>Pleosporales</taxon>
        <taxon>Pleosporineae</taxon>
        <taxon>Pleosporaceae</taxon>
        <taxon>Decorospora</taxon>
    </lineage>
</organism>
<gene>
    <name evidence="2" type="ORF">BDW02DRAFT_567224</name>
</gene>
<proteinExistence type="predicted"/>
<feature type="signal peptide" evidence="1">
    <location>
        <begin position="1"/>
        <end position="18"/>
    </location>
</feature>
<dbReference type="Proteomes" id="UP000800040">
    <property type="component" value="Unassembled WGS sequence"/>
</dbReference>
<evidence type="ECO:0000313" key="2">
    <source>
        <dbReference type="EMBL" id="KAF1836180.1"/>
    </source>
</evidence>
<reference evidence="2" key="1">
    <citation type="submission" date="2020-01" db="EMBL/GenBank/DDBJ databases">
        <authorList>
            <consortium name="DOE Joint Genome Institute"/>
            <person name="Haridas S."/>
            <person name="Albert R."/>
            <person name="Binder M."/>
            <person name="Bloem J."/>
            <person name="Labutti K."/>
            <person name="Salamov A."/>
            <person name="Andreopoulos B."/>
            <person name="Baker S.E."/>
            <person name="Barry K."/>
            <person name="Bills G."/>
            <person name="Bluhm B.H."/>
            <person name="Cannon C."/>
            <person name="Castanera R."/>
            <person name="Culley D.E."/>
            <person name="Daum C."/>
            <person name="Ezra D."/>
            <person name="Gonzalez J.B."/>
            <person name="Henrissat B."/>
            <person name="Kuo A."/>
            <person name="Liang C."/>
            <person name="Lipzen A."/>
            <person name="Lutzoni F."/>
            <person name="Magnuson J."/>
            <person name="Mondo S."/>
            <person name="Nolan M."/>
            <person name="Ohm R."/>
            <person name="Pangilinan J."/>
            <person name="Park H.-J."/>
            <person name="Ramirez L."/>
            <person name="Alfaro M."/>
            <person name="Sun H."/>
            <person name="Tritt A."/>
            <person name="Yoshinaga Y."/>
            <person name="Zwiers L.-H."/>
            <person name="Turgeon B.G."/>
            <person name="Goodwin S.B."/>
            <person name="Spatafora J.W."/>
            <person name="Crous P.W."/>
            <person name="Grigoriev I.V."/>
        </authorList>
    </citation>
    <scope>NUCLEOTIDE SEQUENCE</scope>
    <source>
        <strain evidence="2">P77</strain>
    </source>
</reference>
<sequence>MHFFTTLSAATIVALAAAIPVADEPSNIPAPFDMELPAGLPTASDGAVVWYSGEASAKRSMEKRSDTKIEVWASTNKRGRHETLHSDFNKCYNLGNGWNDDIESVTVYATTGCVFYNKGNCNKDDSNGRRLTVSGTATTGTHVASLLDGGSGGLNNMVSSYLCFRI</sequence>
<evidence type="ECO:0000256" key="1">
    <source>
        <dbReference type="SAM" id="SignalP"/>
    </source>
</evidence>
<keyword evidence="3" id="KW-1185">Reference proteome</keyword>
<accession>A0A6A5KJ94</accession>
<evidence type="ECO:0000313" key="3">
    <source>
        <dbReference type="Proteomes" id="UP000800040"/>
    </source>
</evidence>
<dbReference type="Gene3D" id="2.60.20.10">
    <property type="entry name" value="Crystallins"/>
    <property type="match status" value="1"/>
</dbReference>
<name>A0A6A5KJ94_9PLEO</name>
<keyword evidence="1" id="KW-0732">Signal</keyword>